<keyword evidence="3" id="KW-1185">Reference proteome</keyword>
<sequence length="258" mass="28104">MTSAALKFVSVTKLPSDDDLGELLDKLRGLPHAAAPIRSLADNKQTAQVNAGSLTSFTQNLSGQNKSDVQNSTLFAQLASDRAYDRYNSPMDWYKNYINVLGQIGWNQPGFAFDTYTSGGSTVQLNEAVLGILAAIATGDEIAMVEATMNGLKGLSDDSKQMTIWDAKSNDGNNGNFQIFPVDALPNGDVVMVLDGMQFNASTTHSRFLWWTWESSSIRIQRAANKFVLNDSVYSQVRQAVIDKLGDRAAQLVADIPI</sequence>
<dbReference type="EMBL" id="NBUC01000046">
    <property type="protein sequence ID" value="PLU06873.1"/>
    <property type="molecule type" value="Genomic_DNA"/>
</dbReference>
<dbReference type="RefSeq" id="WP_028054741.1">
    <property type="nucleotide sequence ID" value="NZ_CABFNB010000023.1"/>
</dbReference>
<dbReference type="Proteomes" id="UP000507954">
    <property type="component" value="Unassembled WGS sequence"/>
</dbReference>
<reference evidence="2" key="3">
    <citation type="submission" date="2019-06" db="EMBL/GenBank/DDBJ databases">
        <authorList>
            <person name="Le Quere A."/>
            <person name="Colella S."/>
        </authorList>
    </citation>
    <scope>NUCLEOTIDE SEQUENCE</scope>
    <source>
        <strain evidence="2">EmedicaeMD41</strain>
    </source>
</reference>
<organism evidence="2">
    <name type="scientific">Sinorhizobium medicae</name>
    <dbReference type="NCBI Taxonomy" id="110321"/>
    <lineage>
        <taxon>Bacteria</taxon>
        <taxon>Pseudomonadati</taxon>
        <taxon>Pseudomonadota</taxon>
        <taxon>Alphaproteobacteria</taxon>
        <taxon>Hyphomicrobiales</taxon>
        <taxon>Rhizobiaceae</taxon>
        <taxon>Sinorhizobium/Ensifer group</taxon>
        <taxon>Sinorhizobium</taxon>
    </lineage>
</organism>
<gene>
    <name evidence="1" type="ORF">BMJ33_05650</name>
    <name evidence="2" type="ORF">EMEDMD4_1190007</name>
</gene>
<evidence type="ECO:0000313" key="2">
    <source>
        <dbReference type="EMBL" id="VTZ59673.1"/>
    </source>
</evidence>
<name>A0A508WQY8_9HYPH</name>
<dbReference type="AlphaFoldDB" id="A0A508WQY8"/>
<evidence type="ECO:0000313" key="1">
    <source>
        <dbReference type="EMBL" id="PLU06873.1"/>
    </source>
</evidence>
<dbReference type="EMBL" id="CABFNB010000023">
    <property type="protein sequence ID" value="VTZ59673.1"/>
    <property type="molecule type" value="Genomic_DNA"/>
</dbReference>
<dbReference type="Proteomes" id="UP001190825">
    <property type="component" value="Unassembled WGS sequence"/>
</dbReference>
<protein>
    <submittedName>
        <fullName evidence="2">Uncharacterized protein</fullName>
    </submittedName>
</protein>
<reference evidence="1 3" key="2">
    <citation type="journal article" date="2018" name="FEMS Microbiol. Ecol.">
        <title>Co-invading symbiotic mutualists of Medicago polymorpha retain high ancestral diversity and contain diverse accessory genomes.</title>
        <authorList>
            <person name="Porter S.S."/>
            <person name="Faber-Hammond J.J."/>
            <person name="Friesen M.L."/>
        </authorList>
    </citation>
    <scope>NUCLEOTIDE SEQUENCE [LARGE SCALE GENOMIC DNA]</scope>
    <source>
        <strain evidence="1 3">Str16</strain>
    </source>
</reference>
<reference evidence="1" key="1">
    <citation type="submission" date="2017-04" db="EMBL/GenBank/DDBJ databases">
        <authorList>
            <person name="Porter S."/>
            <person name="Friesen M.L."/>
            <person name="Faber-Hammond J."/>
        </authorList>
    </citation>
    <scope>NUCLEOTIDE SEQUENCE</scope>
    <source>
        <strain evidence="1">Str16</strain>
    </source>
</reference>
<accession>A0A508WQY8</accession>
<evidence type="ECO:0000313" key="3">
    <source>
        <dbReference type="Proteomes" id="UP001190825"/>
    </source>
</evidence>
<proteinExistence type="predicted"/>